<accession>A0A1M5SXZ7</accession>
<name>A0A1M5SXZ7_9CLOT</name>
<sequence length="180" mass="20415">MFKYVGDLSNIAQNVINTYIEDKAIAIDATLGNGHDTDFLSKEFQKVYSFDIQEIAVENYKKKKRENVVLINDSHHKLRDYVREDVDCVMYNLGFLPGGDKTITTTWETTLKSIEAALEMIKSGGIITIGIYIGHNEGENEGNKVLQFLENLPKNKYGVLLHKFINRSKSAPMLAIIEKK</sequence>
<dbReference type="STRING" id="1121306.SAMN02745196_00361"/>
<gene>
    <name evidence="1" type="ORF">SAMN02745196_00361</name>
</gene>
<dbReference type="Proteomes" id="UP000184526">
    <property type="component" value="Unassembled WGS sequence"/>
</dbReference>
<dbReference type="EMBL" id="FQXP01000003">
    <property type="protein sequence ID" value="SHH43374.1"/>
    <property type="molecule type" value="Genomic_DNA"/>
</dbReference>
<evidence type="ECO:0000313" key="2">
    <source>
        <dbReference type="Proteomes" id="UP000184526"/>
    </source>
</evidence>
<dbReference type="AlphaFoldDB" id="A0A1M5SXZ7"/>
<dbReference type="Gene3D" id="3.40.50.150">
    <property type="entry name" value="Vaccinia Virus protein VP39"/>
    <property type="match status" value="1"/>
</dbReference>
<reference evidence="1 2" key="1">
    <citation type="submission" date="2016-11" db="EMBL/GenBank/DDBJ databases">
        <authorList>
            <person name="Jaros S."/>
            <person name="Januszkiewicz K."/>
            <person name="Wedrychowicz H."/>
        </authorList>
    </citation>
    <scope>NUCLEOTIDE SEQUENCE [LARGE SCALE GENOMIC DNA]</scope>
    <source>
        <strain evidence="1 2">DSM 3089</strain>
    </source>
</reference>
<dbReference type="PANTHER" id="PTHR35276">
    <property type="entry name" value="S-ADENOSYL-L-METHIONINE-DEPENDENT METHYLTRANSFERASES SUPERFAMILY PROTEIN"/>
    <property type="match status" value="1"/>
</dbReference>
<protein>
    <submittedName>
        <fullName evidence="1">Putative rRNA methylase</fullName>
    </submittedName>
</protein>
<dbReference type="InterPro" id="IPR029063">
    <property type="entry name" value="SAM-dependent_MTases_sf"/>
</dbReference>
<organism evidence="1 2">
    <name type="scientific">Clostridium collagenovorans DSM 3089</name>
    <dbReference type="NCBI Taxonomy" id="1121306"/>
    <lineage>
        <taxon>Bacteria</taxon>
        <taxon>Bacillati</taxon>
        <taxon>Bacillota</taxon>
        <taxon>Clostridia</taxon>
        <taxon>Eubacteriales</taxon>
        <taxon>Clostridiaceae</taxon>
        <taxon>Clostridium</taxon>
    </lineage>
</organism>
<keyword evidence="2" id="KW-1185">Reference proteome</keyword>
<keyword evidence="1" id="KW-0808">Transferase</keyword>
<evidence type="ECO:0000313" key="1">
    <source>
        <dbReference type="EMBL" id="SHH43374.1"/>
    </source>
</evidence>
<dbReference type="GO" id="GO:0008168">
    <property type="term" value="F:methyltransferase activity"/>
    <property type="evidence" value="ECO:0007669"/>
    <property type="project" value="UniProtKB-KW"/>
</dbReference>
<dbReference type="InterPro" id="IPR010719">
    <property type="entry name" value="MnmM_MeTrfase"/>
</dbReference>
<dbReference type="PANTHER" id="PTHR35276:SF1">
    <property type="entry name" value="TRNA (MNM(5)S(2)U34)-METHYLTRANSFERASE, CHLOROPLASTIC"/>
    <property type="match status" value="1"/>
</dbReference>
<proteinExistence type="predicted"/>
<dbReference type="OrthoDB" id="9792989at2"/>
<dbReference type="RefSeq" id="WP_072829477.1">
    <property type="nucleotide sequence ID" value="NZ_FQXP01000003.1"/>
</dbReference>
<dbReference type="SUPFAM" id="SSF53335">
    <property type="entry name" value="S-adenosyl-L-methionine-dependent methyltransferases"/>
    <property type="match status" value="1"/>
</dbReference>
<dbReference type="GO" id="GO:0032259">
    <property type="term" value="P:methylation"/>
    <property type="evidence" value="ECO:0007669"/>
    <property type="project" value="UniProtKB-KW"/>
</dbReference>
<keyword evidence="1" id="KW-0489">Methyltransferase</keyword>
<dbReference type="Pfam" id="PF06962">
    <property type="entry name" value="rRNA_methylase"/>
    <property type="match status" value="1"/>
</dbReference>